<feature type="transmembrane region" description="Helical" evidence="2">
    <location>
        <begin position="535"/>
        <end position="554"/>
    </location>
</feature>
<dbReference type="RefSeq" id="WP_187965293.1">
    <property type="nucleotide sequence ID" value="NZ_JACVDC010000021.1"/>
</dbReference>
<feature type="compositionally biased region" description="Polar residues" evidence="1">
    <location>
        <begin position="43"/>
        <end position="58"/>
    </location>
</feature>
<evidence type="ECO:0000313" key="3">
    <source>
        <dbReference type="EMBL" id="MBC9796143.1"/>
    </source>
</evidence>
<feature type="transmembrane region" description="Helical" evidence="2">
    <location>
        <begin position="167"/>
        <end position="184"/>
    </location>
</feature>
<keyword evidence="2" id="KW-1133">Transmembrane helix</keyword>
<evidence type="ECO:0000256" key="1">
    <source>
        <dbReference type="SAM" id="MobiDB-lite"/>
    </source>
</evidence>
<protein>
    <submittedName>
        <fullName evidence="3">DUF2339 domain-containing protein</fullName>
    </submittedName>
</protein>
<feature type="transmembrane region" description="Helical" evidence="2">
    <location>
        <begin position="323"/>
        <end position="346"/>
    </location>
</feature>
<feature type="transmembrane region" description="Helical" evidence="2">
    <location>
        <begin position="713"/>
        <end position="730"/>
    </location>
</feature>
<feature type="transmembrane region" description="Helical" evidence="2">
    <location>
        <begin position="384"/>
        <end position="402"/>
    </location>
</feature>
<feature type="transmembrane region" description="Helical" evidence="2">
    <location>
        <begin position="496"/>
        <end position="514"/>
    </location>
</feature>
<dbReference type="PANTHER" id="PTHR38434">
    <property type="entry name" value="BLL2549 PROTEIN"/>
    <property type="match status" value="1"/>
</dbReference>
<evidence type="ECO:0000313" key="4">
    <source>
        <dbReference type="Proteomes" id="UP000653730"/>
    </source>
</evidence>
<comment type="caution">
    <text evidence="3">The sequence shown here is derived from an EMBL/GenBank/DDBJ whole genome shotgun (WGS) entry which is preliminary data.</text>
</comment>
<feature type="transmembrane region" description="Helical" evidence="2">
    <location>
        <begin position="566"/>
        <end position="585"/>
    </location>
</feature>
<feature type="transmembrane region" description="Helical" evidence="2">
    <location>
        <begin position="358"/>
        <end position="378"/>
    </location>
</feature>
<keyword evidence="2" id="KW-0812">Transmembrane</keyword>
<feature type="region of interest" description="Disordered" evidence="1">
    <location>
        <begin position="42"/>
        <end position="118"/>
    </location>
</feature>
<dbReference type="Proteomes" id="UP000653730">
    <property type="component" value="Unassembled WGS sequence"/>
</dbReference>
<reference evidence="3 4" key="1">
    <citation type="submission" date="2020-09" db="EMBL/GenBank/DDBJ databases">
        <title>Sinomicrobium weinanense sp. nov., a halophilic bacteria isolated from saline-alkali soil.</title>
        <authorList>
            <person name="Wu P."/>
            <person name="Ren H."/>
            <person name="Mei Y."/>
            <person name="Liang Y."/>
            <person name="Chen Z."/>
        </authorList>
    </citation>
    <scope>NUCLEOTIDE SEQUENCE [LARGE SCALE GENOMIC DNA]</scope>
    <source>
        <strain evidence="3 4">FJxs</strain>
    </source>
</reference>
<feature type="transmembrane region" description="Helical" evidence="2">
    <location>
        <begin position="737"/>
        <end position="755"/>
    </location>
</feature>
<feature type="transmembrane region" description="Helical" evidence="2">
    <location>
        <begin position="196"/>
        <end position="214"/>
    </location>
</feature>
<proteinExistence type="predicted"/>
<organism evidence="3 4">
    <name type="scientific">Sinomicrobium weinanense</name>
    <dbReference type="NCBI Taxonomy" id="2842200"/>
    <lineage>
        <taxon>Bacteria</taxon>
        <taxon>Pseudomonadati</taxon>
        <taxon>Bacteroidota</taxon>
        <taxon>Flavobacteriia</taxon>
        <taxon>Flavobacteriales</taxon>
        <taxon>Flavobacteriaceae</taxon>
        <taxon>Sinomicrobium</taxon>
    </lineage>
</organism>
<dbReference type="EMBL" id="JACVDC010000021">
    <property type="protein sequence ID" value="MBC9796143.1"/>
    <property type="molecule type" value="Genomic_DNA"/>
</dbReference>
<keyword evidence="4" id="KW-1185">Reference proteome</keyword>
<feature type="transmembrane region" description="Helical" evidence="2">
    <location>
        <begin position="295"/>
        <end position="311"/>
    </location>
</feature>
<dbReference type="InterPro" id="IPR019286">
    <property type="entry name" value="DUF2339_TM"/>
</dbReference>
<evidence type="ECO:0000256" key="2">
    <source>
        <dbReference type="SAM" id="Phobius"/>
    </source>
</evidence>
<feature type="transmembrane region" description="Helical" evidence="2">
    <location>
        <begin position="669"/>
        <end position="693"/>
    </location>
</feature>
<feature type="transmembrane region" description="Helical" evidence="2">
    <location>
        <begin position="597"/>
        <end position="616"/>
    </location>
</feature>
<dbReference type="Pfam" id="PF10101">
    <property type="entry name" value="DUF2339"/>
    <property type="match status" value="1"/>
</dbReference>
<sequence length="806" mass="90933">MTYFLLIIILVFLIVLLNRISSGFKKTEQELQDLSEKLETLQKQKTATTSTVQESIPSASKDLQKPVEEAKKNDPEPIPEKPVPITGTIPGEKKNRPVEPVSFSATKPKAEPSLPRKSQWEKFKEKNPDMEKFIGENLINKIGILILVLGIVFFVKYAIDKNWINETARVGIGILAGAIVMFFAHRLRKRFKAFSSVLVAGAISIFYFTIAIAYHEYQLFSQAVAFSIMVVITAFNSLVSVSYNRMELAVLALIGGFSVPFMVSTGEGNYITLFTYITILNFGILAIAYFKKWNLVTILSFLFTVILYGSWMTNELFNNSLPYSGAFIFATIFYVMFSIIAIIHNLRKKGALSVADYIVLLGNNLFYFSAGLTILSHWNENMQGVFTISLALFNLAYTAVLYKKFGLDRNAVYLFLGLTLTFVTLTVPIQFEGNYITMFWAAEVVLLFWLSQKSGISTFKAGAIIVQGLMFISLLMDWVDYYVAGKAELSVILNRAFITGLISALSYAGVYFLLRKENNPEKIGVITFDPRAYSTFAAILAVVVAYITGMLETIYQAHQFLYTDDAALSCSVLYHYICSALLLFFNLRSQHTMLKKLTLSLAALNILLYVLLFSHLPTAEFLANLTMEHSEHIAFYLHYGILLCLAYFIKTLITRTIHDPVIPFFREPLVLWLLAFCIVFILSYEVMIHSLYLTPGINTPQGLQDAKIQIVKIGYPILWGILSFVFLITGIKRQWKLLRIIALSLLGITVLKLFIYDIKNVSETGKIIAFILLGILILVISFVYQKIKKLVIDDPATKPQSDEEKS</sequence>
<dbReference type="PANTHER" id="PTHR38434:SF1">
    <property type="entry name" value="BLL2549 PROTEIN"/>
    <property type="match status" value="1"/>
</dbReference>
<feature type="transmembrane region" description="Helical" evidence="2">
    <location>
        <begin position="411"/>
        <end position="429"/>
    </location>
</feature>
<feature type="transmembrane region" description="Helical" evidence="2">
    <location>
        <begin position="220"/>
        <end position="239"/>
    </location>
</feature>
<gene>
    <name evidence="3" type="ORF">IBL28_09205</name>
</gene>
<dbReference type="AlphaFoldDB" id="A0A926JRV7"/>
<feature type="compositionally biased region" description="Basic and acidic residues" evidence="1">
    <location>
        <begin position="62"/>
        <end position="79"/>
    </location>
</feature>
<feature type="transmembrane region" description="Helical" evidence="2">
    <location>
        <begin position="138"/>
        <end position="155"/>
    </location>
</feature>
<feature type="transmembrane region" description="Helical" evidence="2">
    <location>
        <begin position="6"/>
        <end position="24"/>
    </location>
</feature>
<name>A0A926JRV7_9FLAO</name>
<feature type="transmembrane region" description="Helical" evidence="2">
    <location>
        <begin position="435"/>
        <end position="451"/>
    </location>
</feature>
<feature type="transmembrane region" description="Helical" evidence="2">
    <location>
        <begin position="767"/>
        <end position="784"/>
    </location>
</feature>
<feature type="transmembrane region" description="Helical" evidence="2">
    <location>
        <begin position="463"/>
        <end position="484"/>
    </location>
</feature>
<feature type="transmembrane region" description="Helical" evidence="2">
    <location>
        <begin position="246"/>
        <end position="264"/>
    </location>
</feature>
<keyword evidence="2" id="KW-0472">Membrane</keyword>
<feature type="transmembrane region" description="Helical" evidence="2">
    <location>
        <begin position="636"/>
        <end position="657"/>
    </location>
</feature>
<accession>A0A926JRV7</accession>
<feature type="transmembrane region" description="Helical" evidence="2">
    <location>
        <begin position="270"/>
        <end position="290"/>
    </location>
</feature>